<dbReference type="SUPFAM" id="SSF111369">
    <property type="entry name" value="HlyD-like secretion proteins"/>
    <property type="match status" value="1"/>
</dbReference>
<dbReference type="Gene3D" id="2.40.30.170">
    <property type="match status" value="1"/>
</dbReference>
<dbReference type="EMBL" id="FPBD01000001">
    <property type="protein sequence ID" value="SFT44467.1"/>
    <property type="molecule type" value="Genomic_DNA"/>
</dbReference>
<dbReference type="GO" id="GO:1990281">
    <property type="term" value="C:efflux pump complex"/>
    <property type="evidence" value="ECO:0007669"/>
    <property type="project" value="TreeGrafter"/>
</dbReference>
<keyword evidence="4" id="KW-1133">Transmembrane helix</keyword>
<dbReference type="PANTHER" id="PTHR30469:SF13">
    <property type="entry name" value="HAE1 FAMILY EFFLUX PUMP MFP COMPONENT"/>
    <property type="match status" value="1"/>
</dbReference>
<feature type="compositionally biased region" description="Polar residues" evidence="3">
    <location>
        <begin position="435"/>
        <end position="449"/>
    </location>
</feature>
<proteinExistence type="inferred from homology"/>
<dbReference type="GO" id="GO:0015562">
    <property type="term" value="F:efflux transmembrane transporter activity"/>
    <property type="evidence" value="ECO:0007669"/>
    <property type="project" value="TreeGrafter"/>
</dbReference>
<name>A0A1I6Y259_9HYPH</name>
<dbReference type="Pfam" id="PF25954">
    <property type="entry name" value="Beta-barrel_RND_2"/>
    <property type="match status" value="1"/>
</dbReference>
<evidence type="ECO:0000313" key="8">
    <source>
        <dbReference type="Proteomes" id="UP000183371"/>
    </source>
</evidence>
<evidence type="ECO:0000313" key="7">
    <source>
        <dbReference type="EMBL" id="SFT44467.1"/>
    </source>
</evidence>
<dbReference type="InterPro" id="IPR058625">
    <property type="entry name" value="MdtA-like_BSH"/>
</dbReference>
<dbReference type="NCBIfam" id="TIGR01730">
    <property type="entry name" value="RND_mfp"/>
    <property type="match status" value="1"/>
</dbReference>
<gene>
    <name evidence="7" type="ORF">SAMN05444141_101590</name>
</gene>
<dbReference type="InterPro" id="IPR058792">
    <property type="entry name" value="Beta-barrel_RND_2"/>
</dbReference>
<dbReference type="Gene3D" id="2.40.420.20">
    <property type="match status" value="1"/>
</dbReference>
<protein>
    <submittedName>
        <fullName evidence="7">RND family efflux transporter, MFP subunit</fullName>
    </submittedName>
</protein>
<dbReference type="Proteomes" id="UP000183371">
    <property type="component" value="Unassembled WGS sequence"/>
</dbReference>
<feature type="region of interest" description="Disordered" evidence="3">
    <location>
        <begin position="381"/>
        <end position="462"/>
    </location>
</feature>
<keyword evidence="4" id="KW-0472">Membrane</keyword>
<evidence type="ECO:0000259" key="6">
    <source>
        <dbReference type="Pfam" id="PF25954"/>
    </source>
</evidence>
<dbReference type="Pfam" id="PF25917">
    <property type="entry name" value="BSH_RND"/>
    <property type="match status" value="1"/>
</dbReference>
<evidence type="ECO:0000256" key="1">
    <source>
        <dbReference type="ARBA" id="ARBA00009477"/>
    </source>
</evidence>
<evidence type="ECO:0000259" key="5">
    <source>
        <dbReference type="Pfam" id="PF25917"/>
    </source>
</evidence>
<feature type="domain" description="Multidrug resistance protein MdtA-like barrel-sandwich hybrid" evidence="5">
    <location>
        <begin position="109"/>
        <end position="226"/>
    </location>
</feature>
<comment type="similarity">
    <text evidence="1">Belongs to the membrane fusion protein (MFP) (TC 8.A.1) family.</text>
</comment>
<feature type="region of interest" description="Disordered" evidence="3">
    <location>
        <begin position="54"/>
        <end position="75"/>
    </location>
</feature>
<keyword evidence="4" id="KW-0812">Transmembrane</keyword>
<dbReference type="RefSeq" id="WP_054782666.1">
    <property type="nucleotide sequence ID" value="NZ_FPBD01000001.1"/>
</dbReference>
<dbReference type="Gene3D" id="2.40.50.100">
    <property type="match status" value="1"/>
</dbReference>
<feature type="domain" description="CusB-like beta-barrel" evidence="6">
    <location>
        <begin position="240"/>
        <end position="312"/>
    </location>
</feature>
<sequence>MSRSRQAVKVGLIAISIGVAGLYIGKPALFSKPVPFLSSIGLTLWPAETSEVAVQGSGSKQQGKKGGGKRGFGGGGNQEILARARNVTTGVTDTFVRAIGTGRAAKMTDLYPEASGRIQELPFKAGTRVSKGDIVLRLDDAEEKLAVNRAKLALKDAEEQVERYEKLMTSQTISAVQMQNALLATNQARLDLDKASIDLDRRLVKAPFDGVLGIMDVEIGDYVTQSSRITGLDDRSSILVEFVVPERFANKVQRGDKVELRTEAMPGRIFSGELTAMENRVNSESRTLKVQATVDNPDDLLRSGIAFDARVQLEGDEWPSVPSIALKWDRSGPHIWLAEGGEALRTDVIVIERSADRVLIEGEVEPGDIVITESVRDLRPGTKVQLSPEPGFTLTQPEGSKAPLVSETQTSEGKAEGERKGKGRGKGKNKPADAEQTQQGEPVKSSGSRSGAPRDDANQSSS</sequence>
<dbReference type="InterPro" id="IPR006143">
    <property type="entry name" value="RND_pump_MFP"/>
</dbReference>
<keyword evidence="2" id="KW-0175">Coiled coil</keyword>
<evidence type="ECO:0000256" key="4">
    <source>
        <dbReference type="SAM" id="Phobius"/>
    </source>
</evidence>
<dbReference type="AlphaFoldDB" id="A0A1I6Y259"/>
<dbReference type="FunFam" id="2.40.30.170:FF:000010">
    <property type="entry name" value="Efflux RND transporter periplasmic adaptor subunit"/>
    <property type="match status" value="1"/>
</dbReference>
<keyword evidence="8" id="KW-1185">Reference proteome</keyword>
<evidence type="ECO:0000256" key="2">
    <source>
        <dbReference type="SAM" id="Coils"/>
    </source>
</evidence>
<dbReference type="Gene3D" id="1.10.287.470">
    <property type="entry name" value="Helix hairpin bin"/>
    <property type="match status" value="1"/>
</dbReference>
<accession>A0A1I6Y259</accession>
<reference evidence="8" key="1">
    <citation type="submission" date="2016-10" db="EMBL/GenBank/DDBJ databases">
        <authorList>
            <person name="Varghese N."/>
            <person name="Submissions S."/>
        </authorList>
    </citation>
    <scope>NUCLEOTIDE SEQUENCE [LARGE SCALE GENOMIC DNA]</scope>
    <source>
        <strain evidence="8">DSM 17465</strain>
    </source>
</reference>
<feature type="coiled-coil region" evidence="2">
    <location>
        <begin position="147"/>
        <end position="174"/>
    </location>
</feature>
<organism evidence="7 8">
    <name type="scientific">Pseudovibrio denitrificans</name>
    <dbReference type="NCBI Taxonomy" id="258256"/>
    <lineage>
        <taxon>Bacteria</taxon>
        <taxon>Pseudomonadati</taxon>
        <taxon>Pseudomonadota</taxon>
        <taxon>Alphaproteobacteria</taxon>
        <taxon>Hyphomicrobiales</taxon>
        <taxon>Stappiaceae</taxon>
        <taxon>Pseudovibrio</taxon>
    </lineage>
</organism>
<dbReference type="PANTHER" id="PTHR30469">
    <property type="entry name" value="MULTIDRUG RESISTANCE PROTEIN MDTA"/>
    <property type="match status" value="1"/>
</dbReference>
<feature type="compositionally biased region" description="Basic and acidic residues" evidence="3">
    <location>
        <begin position="452"/>
        <end position="462"/>
    </location>
</feature>
<feature type="transmembrane region" description="Helical" evidence="4">
    <location>
        <begin position="7"/>
        <end position="25"/>
    </location>
</feature>
<evidence type="ECO:0000256" key="3">
    <source>
        <dbReference type="SAM" id="MobiDB-lite"/>
    </source>
</evidence>